<sequence length="194" mass="21861">MASPNKKTRSTTEVVLDDEEWIRPPPPTKPLVQEPSIAKEGHLSGSPKGRGLEGDFVSLAIVPSTFYTFSGDEENEGLSAAKVALDDEEWIHPPPPTEPQVQDLSTMEECLQPFIPFQVMKKMKDCDKMLQGIGMLMVQQYISRPICAYSSSMYIGPNVEILVRPYYVDSQLPALDLLRWNKKIVKFPKNSKDY</sequence>
<dbReference type="Proteomes" id="UP001386955">
    <property type="component" value="Unassembled WGS sequence"/>
</dbReference>
<evidence type="ECO:0000313" key="3">
    <source>
        <dbReference type="Proteomes" id="UP001386955"/>
    </source>
</evidence>
<keyword evidence="3" id="KW-1185">Reference proteome</keyword>
<dbReference type="EMBL" id="JAYMYS010000006">
    <property type="protein sequence ID" value="KAK7389298.1"/>
    <property type="molecule type" value="Genomic_DNA"/>
</dbReference>
<name>A0AAN9S7Z5_PSOTE</name>
<organism evidence="2 3">
    <name type="scientific">Psophocarpus tetragonolobus</name>
    <name type="common">Winged bean</name>
    <name type="synonym">Dolichos tetragonolobus</name>
    <dbReference type="NCBI Taxonomy" id="3891"/>
    <lineage>
        <taxon>Eukaryota</taxon>
        <taxon>Viridiplantae</taxon>
        <taxon>Streptophyta</taxon>
        <taxon>Embryophyta</taxon>
        <taxon>Tracheophyta</taxon>
        <taxon>Spermatophyta</taxon>
        <taxon>Magnoliopsida</taxon>
        <taxon>eudicotyledons</taxon>
        <taxon>Gunneridae</taxon>
        <taxon>Pentapetalae</taxon>
        <taxon>rosids</taxon>
        <taxon>fabids</taxon>
        <taxon>Fabales</taxon>
        <taxon>Fabaceae</taxon>
        <taxon>Papilionoideae</taxon>
        <taxon>50 kb inversion clade</taxon>
        <taxon>NPAAA clade</taxon>
        <taxon>indigoferoid/millettioid clade</taxon>
        <taxon>Phaseoleae</taxon>
        <taxon>Psophocarpus</taxon>
    </lineage>
</organism>
<feature type="region of interest" description="Disordered" evidence="1">
    <location>
        <begin position="1"/>
        <end position="50"/>
    </location>
</feature>
<gene>
    <name evidence="2" type="ORF">VNO78_24171</name>
</gene>
<evidence type="ECO:0000256" key="1">
    <source>
        <dbReference type="SAM" id="MobiDB-lite"/>
    </source>
</evidence>
<evidence type="ECO:0000313" key="2">
    <source>
        <dbReference type="EMBL" id="KAK7389298.1"/>
    </source>
</evidence>
<protein>
    <submittedName>
        <fullName evidence="2">Uncharacterized protein</fullName>
    </submittedName>
</protein>
<proteinExistence type="predicted"/>
<reference evidence="2 3" key="1">
    <citation type="submission" date="2024-01" db="EMBL/GenBank/DDBJ databases">
        <title>The genomes of 5 underutilized Papilionoideae crops provide insights into root nodulation and disease resistanc.</title>
        <authorList>
            <person name="Jiang F."/>
        </authorList>
    </citation>
    <scope>NUCLEOTIDE SEQUENCE [LARGE SCALE GENOMIC DNA]</scope>
    <source>
        <strain evidence="2">DUOXIRENSHENG_FW03</strain>
        <tissue evidence="2">Leaves</tissue>
    </source>
</reference>
<comment type="caution">
    <text evidence="2">The sequence shown here is derived from an EMBL/GenBank/DDBJ whole genome shotgun (WGS) entry which is preliminary data.</text>
</comment>
<dbReference type="AlphaFoldDB" id="A0AAN9S7Z5"/>
<accession>A0AAN9S7Z5</accession>